<evidence type="ECO:0000313" key="4">
    <source>
        <dbReference type="Proteomes" id="UP000579647"/>
    </source>
</evidence>
<accession>A0A840WAV5</accession>
<dbReference type="EMBL" id="JACHDO010000001">
    <property type="protein sequence ID" value="MBB5493242.1"/>
    <property type="molecule type" value="Genomic_DNA"/>
</dbReference>
<dbReference type="RefSeq" id="WP_184366534.1">
    <property type="nucleotide sequence ID" value="NZ_BAAAKM010000007.1"/>
</dbReference>
<protein>
    <submittedName>
        <fullName evidence="3">Protein-tyrosine-phosphatase</fullName>
    </submittedName>
</protein>
<dbReference type="NCBIfam" id="NF046112">
    <property type="entry name" value="MSMEG_6209_Nter"/>
    <property type="match status" value="1"/>
</dbReference>
<dbReference type="Pfam" id="PF01451">
    <property type="entry name" value="LMWPc"/>
    <property type="match status" value="1"/>
</dbReference>
<dbReference type="AlphaFoldDB" id="A0A840WAV5"/>
<name>A0A840WAV5_9ACTN</name>
<feature type="domain" description="Phosphotyrosine protein phosphatase I" evidence="2">
    <location>
        <begin position="82"/>
        <end position="207"/>
    </location>
</feature>
<gene>
    <name evidence="3" type="ORF">HNR07_004379</name>
</gene>
<sequence length="221" mass="23400">MTSPVPEPLLHERTGLGAARLAARHRGHFSEETVRALIADSYRRLALTATVTTHLNVLAEHLAAERLDALAAARQTPAARPVRVLFVCGHNSGRSQIAAALLTHRADEPITVSSAGTDPAAELEPHLAEVLAEVGVDLGRAYPKPLTEEVVGAADFVITLGCGDACPVVPGRRYLDWPTPDPHGASLPELRRIRDAIDAHVSDLLALIAAPAPTSTTTDPK</sequence>
<reference evidence="3 4" key="1">
    <citation type="submission" date="2020-08" db="EMBL/GenBank/DDBJ databases">
        <title>Sequencing the genomes of 1000 actinobacteria strains.</title>
        <authorList>
            <person name="Klenk H.-P."/>
        </authorList>
    </citation>
    <scope>NUCLEOTIDE SEQUENCE [LARGE SCALE GENOMIC DNA]</scope>
    <source>
        <strain evidence="3 4">DSM 44598</strain>
    </source>
</reference>
<dbReference type="Pfam" id="PF21234">
    <property type="entry name" value="Phosphatase-like_N"/>
    <property type="match status" value="1"/>
</dbReference>
<comment type="caution">
    <text evidence="3">The sequence shown here is derived from an EMBL/GenBank/DDBJ whole genome shotgun (WGS) entry which is preliminary data.</text>
</comment>
<dbReference type="PANTHER" id="PTHR43428">
    <property type="entry name" value="ARSENATE REDUCTASE"/>
    <property type="match status" value="1"/>
</dbReference>
<dbReference type="CDD" id="cd16345">
    <property type="entry name" value="LMWP_ArsC"/>
    <property type="match status" value="1"/>
</dbReference>
<dbReference type="Proteomes" id="UP000579647">
    <property type="component" value="Unassembled WGS sequence"/>
</dbReference>
<dbReference type="InterPro" id="IPR048716">
    <property type="entry name" value="Phosphatase-like_N"/>
</dbReference>
<dbReference type="InterPro" id="IPR036196">
    <property type="entry name" value="Ptyr_pPase_sf"/>
</dbReference>
<dbReference type="PANTHER" id="PTHR43428:SF1">
    <property type="entry name" value="ARSENATE REDUCTASE"/>
    <property type="match status" value="1"/>
</dbReference>
<dbReference type="SMART" id="SM00226">
    <property type="entry name" value="LMWPc"/>
    <property type="match status" value="1"/>
</dbReference>
<evidence type="ECO:0000256" key="1">
    <source>
        <dbReference type="ARBA" id="ARBA00022849"/>
    </source>
</evidence>
<dbReference type="Gene3D" id="1.10.8.1060">
    <property type="entry name" value="Corynebacterium glutamicum thioredoxin-dependent arsenate reductase, N-terminal domain"/>
    <property type="match status" value="1"/>
</dbReference>
<dbReference type="GO" id="GO:0046685">
    <property type="term" value="P:response to arsenic-containing substance"/>
    <property type="evidence" value="ECO:0007669"/>
    <property type="project" value="UniProtKB-KW"/>
</dbReference>
<keyword evidence="4" id="KW-1185">Reference proteome</keyword>
<proteinExistence type="predicted"/>
<evidence type="ECO:0000313" key="3">
    <source>
        <dbReference type="EMBL" id="MBB5493242.1"/>
    </source>
</evidence>
<dbReference type="Gene3D" id="3.40.50.2300">
    <property type="match status" value="1"/>
</dbReference>
<dbReference type="SUPFAM" id="SSF52788">
    <property type="entry name" value="Phosphotyrosine protein phosphatases I"/>
    <property type="match status" value="1"/>
</dbReference>
<dbReference type="InterPro" id="IPR023485">
    <property type="entry name" value="Ptyr_pPase"/>
</dbReference>
<organism evidence="3 4">
    <name type="scientific">Nocardiopsis metallicus</name>
    <dbReference type="NCBI Taxonomy" id="179819"/>
    <lineage>
        <taxon>Bacteria</taxon>
        <taxon>Bacillati</taxon>
        <taxon>Actinomycetota</taxon>
        <taxon>Actinomycetes</taxon>
        <taxon>Streptosporangiales</taxon>
        <taxon>Nocardiopsidaceae</taxon>
        <taxon>Nocardiopsis</taxon>
    </lineage>
</organism>
<evidence type="ECO:0000259" key="2">
    <source>
        <dbReference type="SMART" id="SM00226"/>
    </source>
</evidence>
<keyword evidence="1" id="KW-0059">Arsenical resistance</keyword>